<dbReference type="Proteomes" id="UP000595053">
    <property type="component" value="Chromosome"/>
</dbReference>
<sequence>MKKLLALVAVLALAACQGGNSAQPTSALTTPSTQAEVTLGLTYIPDVQFAPVYVAQEKGYFDQEGVRVNIRHHGVQEALLGALQSGEEDIVFAGGDEMMQARSTGIDVVNWATMYQNYPVVLIAKADSGIASPADLKGKSVGLPGPYGENYFGLLAMKEAYGLDDLKVDYIGYTQAAALSSGQVDAIIGFSNNDAVSMAHAGIDVVEIPLVGGNLPLVGVGLGSMKGAVDEATLAKVLAALEKATKDASENIEETLDIVKKYVPALAEADKRELAGKVLDATLKLYTGGSAFGAQDAAKWESMAAFLEKNQILEKPVTASEAFTSAVLETRTK</sequence>
<evidence type="ECO:0000313" key="3">
    <source>
        <dbReference type="EMBL" id="QOR46531.1"/>
    </source>
</evidence>
<dbReference type="GO" id="GO:0009228">
    <property type="term" value="P:thiamine biosynthetic process"/>
    <property type="evidence" value="ECO:0007669"/>
    <property type="project" value="InterPro"/>
</dbReference>
<keyword evidence="1" id="KW-0732">Signal</keyword>
<dbReference type="Pfam" id="PF09084">
    <property type="entry name" value="NMT1"/>
    <property type="match status" value="1"/>
</dbReference>
<feature type="domain" description="SsuA/THI5-like" evidence="2">
    <location>
        <begin position="48"/>
        <end position="251"/>
    </location>
</feature>
<dbReference type="InterPro" id="IPR027939">
    <property type="entry name" value="NMT1/THI5"/>
</dbReference>
<feature type="signal peptide" evidence="1">
    <location>
        <begin position="1"/>
        <end position="22"/>
    </location>
</feature>
<evidence type="ECO:0000259" key="2">
    <source>
        <dbReference type="Pfam" id="PF09084"/>
    </source>
</evidence>
<evidence type="ECO:0000256" key="1">
    <source>
        <dbReference type="SAM" id="SignalP"/>
    </source>
</evidence>
<dbReference type="SUPFAM" id="SSF53850">
    <property type="entry name" value="Periplasmic binding protein-like II"/>
    <property type="match status" value="1"/>
</dbReference>
<gene>
    <name evidence="3" type="ORF">INS88_04905</name>
</gene>
<dbReference type="Gene3D" id="3.40.190.10">
    <property type="entry name" value="Periplasmic binding protein-like II"/>
    <property type="match status" value="2"/>
</dbReference>
<keyword evidence="4" id="KW-1185">Reference proteome</keyword>
<evidence type="ECO:0000313" key="4">
    <source>
        <dbReference type="Proteomes" id="UP000595053"/>
    </source>
</evidence>
<name>A0A7M1QXI8_9ACTO</name>
<dbReference type="EMBL" id="CP063213">
    <property type="protein sequence ID" value="QOR46531.1"/>
    <property type="molecule type" value="Genomic_DNA"/>
</dbReference>
<dbReference type="PROSITE" id="PS51257">
    <property type="entry name" value="PROKAR_LIPOPROTEIN"/>
    <property type="match status" value="1"/>
</dbReference>
<accession>A0A7M1QXI8</accession>
<dbReference type="PANTHER" id="PTHR31528:SF15">
    <property type="entry name" value="RIBOFLAVIN-BINDING PROTEIN RIBY"/>
    <property type="match status" value="1"/>
</dbReference>
<dbReference type="AlphaFoldDB" id="A0A7M1QXI8"/>
<reference evidence="3 4" key="1">
    <citation type="submission" date="2020-10" db="EMBL/GenBank/DDBJ databases">
        <title>Trueperella pecoris sp. nov. isolated from bovine and porcine specimens.</title>
        <authorList>
            <person name="Schoenecker L."/>
            <person name="Schnydrig P."/>
            <person name="Brodard I."/>
            <person name="Thomann A."/>
            <person name="Hemphill A."/>
            <person name="Rodriguez-Campos S."/>
            <person name="Perreten V."/>
            <person name="Jores J."/>
            <person name="Kittl S."/>
        </authorList>
    </citation>
    <scope>NUCLEOTIDE SEQUENCE [LARGE SCALE GENOMIC DNA]</scope>
    <source>
        <strain evidence="3 4">15A0121</strain>
    </source>
</reference>
<dbReference type="InterPro" id="IPR015168">
    <property type="entry name" value="SsuA/THI5"/>
</dbReference>
<dbReference type="PANTHER" id="PTHR31528">
    <property type="entry name" value="4-AMINO-5-HYDROXYMETHYL-2-METHYLPYRIMIDINE PHOSPHATE SYNTHASE THI11-RELATED"/>
    <property type="match status" value="1"/>
</dbReference>
<feature type="chain" id="PRO_5029824650" evidence="1">
    <location>
        <begin position="23"/>
        <end position="333"/>
    </location>
</feature>
<dbReference type="RefSeq" id="WP_197551716.1">
    <property type="nucleotide sequence ID" value="NZ_CP063213.1"/>
</dbReference>
<organism evidence="3 4">
    <name type="scientific">Trueperella pecoris</name>
    <dbReference type="NCBI Taxonomy" id="2733571"/>
    <lineage>
        <taxon>Bacteria</taxon>
        <taxon>Bacillati</taxon>
        <taxon>Actinomycetota</taxon>
        <taxon>Actinomycetes</taxon>
        <taxon>Actinomycetales</taxon>
        <taxon>Actinomycetaceae</taxon>
        <taxon>Trueperella</taxon>
    </lineage>
</organism>
<protein>
    <submittedName>
        <fullName evidence="3">ABC transporter substrate-binding protein</fullName>
    </submittedName>
</protein>
<proteinExistence type="predicted"/>